<dbReference type="SMART" id="SM00717">
    <property type="entry name" value="SANT"/>
    <property type="match status" value="2"/>
</dbReference>
<keyword evidence="5" id="KW-1185">Reference proteome</keyword>
<dbReference type="Proteomes" id="UP000198406">
    <property type="component" value="Unassembled WGS sequence"/>
</dbReference>
<dbReference type="SUPFAM" id="SSF63748">
    <property type="entry name" value="Tudor/PWWP/MBT"/>
    <property type="match status" value="1"/>
</dbReference>
<feature type="compositionally biased region" description="Pro residues" evidence="1">
    <location>
        <begin position="118"/>
        <end position="136"/>
    </location>
</feature>
<reference evidence="4 5" key="1">
    <citation type="journal article" date="2015" name="Plant Cell">
        <title>Oil accumulation by the oleaginous diatom Fistulifera solaris as revealed by the genome and transcriptome.</title>
        <authorList>
            <person name="Tanaka T."/>
            <person name="Maeda Y."/>
            <person name="Veluchamy A."/>
            <person name="Tanaka M."/>
            <person name="Abida H."/>
            <person name="Marechal E."/>
            <person name="Bowler C."/>
            <person name="Muto M."/>
            <person name="Sunaga Y."/>
            <person name="Tanaka M."/>
            <person name="Yoshino T."/>
            <person name="Taniguchi T."/>
            <person name="Fukuda Y."/>
            <person name="Nemoto M."/>
            <person name="Matsumoto M."/>
            <person name="Wong P.S."/>
            <person name="Aburatani S."/>
            <person name="Fujibuchi W."/>
        </authorList>
    </citation>
    <scope>NUCLEOTIDE SEQUENCE [LARGE SCALE GENOMIC DNA]</scope>
    <source>
        <strain evidence="4 5">JPCC DA0580</strain>
    </source>
</reference>
<dbReference type="PANTHER" id="PTHR45614">
    <property type="entry name" value="MYB PROTEIN-RELATED"/>
    <property type="match status" value="1"/>
</dbReference>
<accession>A0A1Z5JSD7</accession>
<protein>
    <submittedName>
        <fullName evidence="4">Uncharacterized protein</fullName>
    </submittedName>
</protein>
<evidence type="ECO:0000313" key="4">
    <source>
        <dbReference type="EMBL" id="GAX16671.1"/>
    </source>
</evidence>
<feature type="region of interest" description="Disordered" evidence="1">
    <location>
        <begin position="166"/>
        <end position="190"/>
    </location>
</feature>
<evidence type="ECO:0000259" key="2">
    <source>
        <dbReference type="PROSITE" id="PS50090"/>
    </source>
</evidence>
<dbReference type="EMBL" id="BDSP01000108">
    <property type="protein sequence ID" value="GAX16671.1"/>
    <property type="molecule type" value="Genomic_DNA"/>
</dbReference>
<dbReference type="InParanoid" id="A0A1Z5JSD7"/>
<dbReference type="Gene3D" id="1.10.10.60">
    <property type="entry name" value="Homeodomain-like"/>
    <property type="match status" value="2"/>
</dbReference>
<feature type="domain" description="Myb-like" evidence="2">
    <location>
        <begin position="235"/>
        <end position="285"/>
    </location>
</feature>
<feature type="region of interest" description="Disordered" evidence="1">
    <location>
        <begin position="88"/>
        <end position="136"/>
    </location>
</feature>
<comment type="caution">
    <text evidence="4">The sequence shown here is derived from an EMBL/GenBank/DDBJ whole genome shotgun (WGS) entry which is preliminary data.</text>
</comment>
<dbReference type="CDD" id="cd20404">
    <property type="entry name" value="Tudor_Agenet_AtEML-like"/>
    <property type="match status" value="1"/>
</dbReference>
<dbReference type="PROSITE" id="PS50090">
    <property type="entry name" value="MYB_LIKE"/>
    <property type="match status" value="2"/>
</dbReference>
<dbReference type="InterPro" id="IPR017930">
    <property type="entry name" value="Myb_dom"/>
</dbReference>
<evidence type="ECO:0000259" key="3">
    <source>
        <dbReference type="PROSITE" id="PS51294"/>
    </source>
</evidence>
<evidence type="ECO:0000313" key="5">
    <source>
        <dbReference type="Proteomes" id="UP000198406"/>
    </source>
</evidence>
<dbReference type="AlphaFoldDB" id="A0A1Z5JSD7"/>
<dbReference type="GO" id="GO:0000981">
    <property type="term" value="F:DNA-binding transcription factor activity, RNA polymerase II-specific"/>
    <property type="evidence" value="ECO:0007669"/>
    <property type="project" value="TreeGrafter"/>
</dbReference>
<feature type="domain" description="Myb-like" evidence="2">
    <location>
        <begin position="182"/>
        <end position="234"/>
    </location>
</feature>
<dbReference type="CDD" id="cd00167">
    <property type="entry name" value="SANT"/>
    <property type="match status" value="2"/>
</dbReference>
<dbReference type="SUPFAM" id="SSF46689">
    <property type="entry name" value="Homeodomain-like"/>
    <property type="match status" value="1"/>
</dbReference>
<dbReference type="PANTHER" id="PTHR45614:SF232">
    <property type="entry name" value="TRANSCRIPTION FACTOR MYB3R-2"/>
    <property type="match status" value="1"/>
</dbReference>
<evidence type="ECO:0000256" key="1">
    <source>
        <dbReference type="SAM" id="MobiDB-lite"/>
    </source>
</evidence>
<dbReference type="Gene3D" id="2.30.30.140">
    <property type="match status" value="1"/>
</dbReference>
<dbReference type="Pfam" id="PF00249">
    <property type="entry name" value="Myb_DNA-binding"/>
    <property type="match status" value="2"/>
</dbReference>
<dbReference type="OrthoDB" id="2143914at2759"/>
<dbReference type="InterPro" id="IPR050560">
    <property type="entry name" value="MYB_TF"/>
</dbReference>
<name>A0A1Z5JSD7_FISSO</name>
<feature type="domain" description="HTH myb-type" evidence="3">
    <location>
        <begin position="189"/>
        <end position="238"/>
    </location>
</feature>
<dbReference type="InterPro" id="IPR009057">
    <property type="entry name" value="Homeodomain-like_sf"/>
</dbReference>
<feature type="compositionally biased region" description="Basic and acidic residues" evidence="1">
    <location>
        <begin position="104"/>
        <end position="115"/>
    </location>
</feature>
<dbReference type="InterPro" id="IPR001005">
    <property type="entry name" value="SANT/Myb"/>
</dbReference>
<dbReference type="GO" id="GO:0005634">
    <property type="term" value="C:nucleus"/>
    <property type="evidence" value="ECO:0007669"/>
    <property type="project" value="TreeGrafter"/>
</dbReference>
<sequence>MPSIEDNDGSCAQCRATGVPLLACDDPDGLGKPTATKLRFCNNCMIGKKVRVFWPIDSSWYTGTVRQFDASTGEHLLEYQDGDNEWVRIGESNTTSGGAGPPDTTEKPDAADLARRNAPPPPEVGPPPPPSMPPPGQYPPYPPHPYGYPPYGMMYPYPPHMGYFGGPAAPPSETDNSNGKDKRKTGPKAWSKQEDELLLNIVHSMQWPMKWTVVAQSLPERTGKQCRERYVNHLNPRLKVTDWGIPEDATVFYLYEKIGSHWAKMSKIIPGRTDNGIKNRFHNIRRQYEREDEHRLRICQSVDDFGKEIRLDRLRTIPDYLLGNTAKLWDMPAAVGVLAAQSVLDSGSSNSRNSERFGPFRDAEPGESCVRCGFLLPSVHTGKQICTKTNWCSSCTKVPPHACGNFLREVLHLRRCEDEEMRDVIESWEDVTMEETKE</sequence>
<dbReference type="GO" id="GO:0000978">
    <property type="term" value="F:RNA polymerase II cis-regulatory region sequence-specific DNA binding"/>
    <property type="evidence" value="ECO:0007669"/>
    <property type="project" value="TreeGrafter"/>
</dbReference>
<gene>
    <name evidence="4" type="ORF">FisN_23Lh197</name>
</gene>
<organism evidence="4 5">
    <name type="scientific">Fistulifera solaris</name>
    <name type="common">Oleaginous diatom</name>
    <dbReference type="NCBI Taxonomy" id="1519565"/>
    <lineage>
        <taxon>Eukaryota</taxon>
        <taxon>Sar</taxon>
        <taxon>Stramenopiles</taxon>
        <taxon>Ochrophyta</taxon>
        <taxon>Bacillariophyta</taxon>
        <taxon>Bacillariophyceae</taxon>
        <taxon>Bacillariophycidae</taxon>
        <taxon>Naviculales</taxon>
        <taxon>Naviculaceae</taxon>
        <taxon>Fistulifera</taxon>
    </lineage>
</organism>
<proteinExistence type="predicted"/>
<dbReference type="PROSITE" id="PS51294">
    <property type="entry name" value="HTH_MYB"/>
    <property type="match status" value="1"/>
</dbReference>